<name>A0A2W2EE31_9ACTN</name>
<evidence type="ECO:0000313" key="1">
    <source>
        <dbReference type="EMBL" id="PZG22616.1"/>
    </source>
</evidence>
<gene>
    <name evidence="1" type="ORF">C1I95_04990</name>
</gene>
<keyword evidence="2" id="KW-1185">Reference proteome</keyword>
<dbReference type="AlphaFoldDB" id="A0A2W2EE31"/>
<reference evidence="1 2" key="1">
    <citation type="submission" date="2018-01" db="EMBL/GenBank/DDBJ databases">
        <title>Draft genome sequence of Jishengella sp. NA12.</title>
        <authorList>
            <person name="Sahin N."/>
            <person name="Ay H."/>
            <person name="Saygin H."/>
        </authorList>
    </citation>
    <scope>NUCLEOTIDE SEQUENCE [LARGE SCALE GENOMIC DNA]</scope>
    <source>
        <strain evidence="1 2">NA12</strain>
    </source>
</reference>
<organism evidence="1 2">
    <name type="scientific">Micromonospora craterilacus</name>
    <dbReference type="NCBI Taxonomy" id="1655439"/>
    <lineage>
        <taxon>Bacteria</taxon>
        <taxon>Bacillati</taxon>
        <taxon>Actinomycetota</taxon>
        <taxon>Actinomycetes</taxon>
        <taxon>Micromonosporales</taxon>
        <taxon>Micromonosporaceae</taxon>
        <taxon>Micromonospora</taxon>
    </lineage>
</organism>
<protein>
    <submittedName>
        <fullName evidence="1">Uncharacterized protein</fullName>
    </submittedName>
</protein>
<dbReference type="EMBL" id="POTY01000017">
    <property type="protein sequence ID" value="PZG22616.1"/>
    <property type="molecule type" value="Genomic_DNA"/>
</dbReference>
<accession>A0A2W2EE31</accession>
<proteinExistence type="predicted"/>
<comment type="caution">
    <text evidence="1">The sequence shown here is derived from an EMBL/GenBank/DDBJ whole genome shotgun (WGS) entry which is preliminary data.</text>
</comment>
<dbReference type="Proteomes" id="UP000248924">
    <property type="component" value="Unassembled WGS sequence"/>
</dbReference>
<evidence type="ECO:0000313" key="2">
    <source>
        <dbReference type="Proteomes" id="UP000248924"/>
    </source>
</evidence>
<sequence>MAVAVAVAPTAAPAQATPRTGDMRVMFFDWTSLVAAVAGHLLAGGSSGAPSLQAAVDQIVAAVEQSKNDIIAHTDLIAAADVQACARQHTIEFSDIDNMGASVRQLWAQNATGCATLATSYVNTVTTPTAVDNIGHVLPSLFAIVIAARTKAGLTNGINLVIQDQIRSYEAVVAKLTPTDCVVKLARDPGYPVEKWWECTAYNGDKGISDSVVGNLREPNRTQAEDWATRRTSRPTAKSALPQLRALGA</sequence>